<evidence type="ECO:0000256" key="18">
    <source>
        <dbReference type="ARBA" id="ARBA00049504"/>
    </source>
</evidence>
<comment type="caution">
    <text evidence="20">The sequence shown here is derived from an EMBL/GenBank/DDBJ whole genome shotgun (WGS) entry which is preliminary data.</text>
</comment>
<evidence type="ECO:0000256" key="17">
    <source>
        <dbReference type="ARBA" id="ARBA00048623"/>
    </source>
</evidence>
<dbReference type="HAMAP" id="MF_00719">
    <property type="entry name" value="CobS"/>
    <property type="match status" value="1"/>
</dbReference>
<dbReference type="PANTHER" id="PTHR34148">
    <property type="entry name" value="ADENOSYLCOBINAMIDE-GDP RIBAZOLETRANSFERASE"/>
    <property type="match status" value="1"/>
</dbReference>
<evidence type="ECO:0000256" key="2">
    <source>
        <dbReference type="ARBA" id="ARBA00004651"/>
    </source>
</evidence>
<evidence type="ECO:0000256" key="13">
    <source>
        <dbReference type="ARBA" id="ARBA00023136"/>
    </source>
</evidence>
<evidence type="ECO:0000256" key="14">
    <source>
        <dbReference type="ARBA" id="ARBA00025228"/>
    </source>
</evidence>
<reference evidence="20 21" key="1">
    <citation type="journal article" date="2020" name="Int. J. Syst. Evol. Microbiol.">
        <title>Novel acetic acid bacteria from cider fermentations: Acetobacter conturbans sp. nov. and Acetobacter fallax sp. nov.</title>
        <authorList>
            <person name="Sombolestani A.S."/>
            <person name="Cleenwerck I."/>
            <person name="Cnockaert M."/>
            <person name="Borremans W."/>
            <person name="Wieme A.D."/>
            <person name="De Vuyst L."/>
            <person name="Vandamme P."/>
        </authorList>
    </citation>
    <scope>NUCLEOTIDE SEQUENCE [LARGE SCALE GENOMIC DNA]</scope>
    <source>
        <strain evidence="20 21">LMG 1627</strain>
    </source>
</reference>
<organism evidence="20 21">
    <name type="scientific">Acetobacter conturbans</name>
    <dbReference type="NCBI Taxonomy" id="1737472"/>
    <lineage>
        <taxon>Bacteria</taxon>
        <taxon>Pseudomonadati</taxon>
        <taxon>Pseudomonadota</taxon>
        <taxon>Alphaproteobacteria</taxon>
        <taxon>Acetobacterales</taxon>
        <taxon>Acetobacteraceae</taxon>
        <taxon>Acetobacter</taxon>
    </lineage>
</organism>
<dbReference type="EC" id="2.7.8.26" evidence="5 19"/>
<comment type="pathway">
    <text evidence="3 19">Cofactor biosynthesis; adenosylcobalamin biosynthesis; adenosylcobalamin from cob(II)yrinate a,c-diamide: step 7/7.</text>
</comment>
<accession>A0ABX0JUS5</accession>
<feature type="transmembrane region" description="Helical" evidence="19">
    <location>
        <begin position="240"/>
        <end position="260"/>
    </location>
</feature>
<feature type="transmembrane region" description="Helical" evidence="19">
    <location>
        <begin position="147"/>
        <end position="168"/>
    </location>
</feature>
<evidence type="ECO:0000256" key="15">
    <source>
        <dbReference type="ARBA" id="ARBA00032605"/>
    </source>
</evidence>
<evidence type="ECO:0000256" key="1">
    <source>
        <dbReference type="ARBA" id="ARBA00001946"/>
    </source>
</evidence>
<comment type="function">
    <text evidence="14 19">Joins adenosylcobinamide-GDP and alpha-ribazole to generate adenosylcobalamin (Ado-cobalamin). Also synthesizes adenosylcobalamin 5'-phosphate from adenosylcobinamide-GDP and alpha-ribazole 5'-phosphate.</text>
</comment>
<evidence type="ECO:0000313" key="20">
    <source>
        <dbReference type="EMBL" id="NHN87256.1"/>
    </source>
</evidence>
<evidence type="ECO:0000256" key="16">
    <source>
        <dbReference type="ARBA" id="ARBA00032853"/>
    </source>
</evidence>
<dbReference type="InterPro" id="IPR003805">
    <property type="entry name" value="CobS"/>
</dbReference>
<keyword evidence="7 19" id="KW-1003">Cell membrane</keyword>
<evidence type="ECO:0000256" key="5">
    <source>
        <dbReference type="ARBA" id="ARBA00013200"/>
    </source>
</evidence>
<evidence type="ECO:0000256" key="6">
    <source>
        <dbReference type="ARBA" id="ARBA00015850"/>
    </source>
</evidence>
<feature type="transmembrane region" description="Helical" evidence="19">
    <location>
        <begin position="211"/>
        <end position="228"/>
    </location>
</feature>
<keyword evidence="9 19" id="KW-0808">Transferase</keyword>
<feature type="transmembrane region" description="Helical" evidence="19">
    <location>
        <begin position="122"/>
        <end position="141"/>
    </location>
</feature>
<comment type="similarity">
    <text evidence="4 19">Belongs to the CobS family.</text>
</comment>
<keyword evidence="11 19" id="KW-0460">Magnesium</keyword>
<evidence type="ECO:0000256" key="19">
    <source>
        <dbReference type="HAMAP-Rule" id="MF_00719"/>
    </source>
</evidence>
<evidence type="ECO:0000256" key="12">
    <source>
        <dbReference type="ARBA" id="ARBA00022989"/>
    </source>
</evidence>
<evidence type="ECO:0000256" key="3">
    <source>
        <dbReference type="ARBA" id="ARBA00004663"/>
    </source>
</evidence>
<dbReference type="Proteomes" id="UP000631653">
    <property type="component" value="Unassembled WGS sequence"/>
</dbReference>
<comment type="catalytic activity">
    <reaction evidence="17 19">
        <text>alpha-ribazole + adenosylcob(III)inamide-GDP = adenosylcob(III)alamin + GMP + H(+)</text>
        <dbReference type="Rhea" id="RHEA:16049"/>
        <dbReference type="ChEBI" id="CHEBI:10329"/>
        <dbReference type="ChEBI" id="CHEBI:15378"/>
        <dbReference type="ChEBI" id="CHEBI:18408"/>
        <dbReference type="ChEBI" id="CHEBI:58115"/>
        <dbReference type="ChEBI" id="CHEBI:60487"/>
        <dbReference type="EC" id="2.7.8.26"/>
    </reaction>
</comment>
<proteinExistence type="inferred from homology"/>
<dbReference type="EMBL" id="WOSY01000001">
    <property type="protein sequence ID" value="NHN87256.1"/>
    <property type="molecule type" value="Genomic_DNA"/>
</dbReference>
<sequence>MVADRSRPSALTRVAADLLAALGLFTRLPLEWLERIAAPVDLRRSIWVWPLVGIAVGLVTAVVATLGLAWNLPPLVAAICAVMTQLLMTGGLHEDGLADSADGLGGGRTAERRLEIMRDSRIGSYGALALGTCVALRVACIATLPPAALICCLALSGGLARTSLLVVMRWTPPARRDGMAAALFPLPVRLTGMTLFAVALVTLLVLPSQEGAVVLMAALLATLLLRRTAMRSIGGFTGDILGAAAVLSELAALLVMVSFAR</sequence>
<evidence type="ECO:0000256" key="4">
    <source>
        <dbReference type="ARBA" id="ARBA00010561"/>
    </source>
</evidence>
<dbReference type="NCBIfam" id="TIGR00317">
    <property type="entry name" value="cobS"/>
    <property type="match status" value="1"/>
</dbReference>
<feature type="transmembrane region" description="Helical" evidence="19">
    <location>
        <begin position="180"/>
        <end position="205"/>
    </location>
</feature>
<gene>
    <name evidence="19 20" type="primary">cobS</name>
    <name evidence="20" type="ORF">GOB81_01210</name>
</gene>
<dbReference type="PANTHER" id="PTHR34148:SF1">
    <property type="entry name" value="ADENOSYLCOBINAMIDE-GDP RIBAZOLETRANSFERASE"/>
    <property type="match status" value="1"/>
</dbReference>
<comment type="catalytic activity">
    <reaction evidence="18 19">
        <text>alpha-ribazole 5'-phosphate + adenosylcob(III)inamide-GDP = adenosylcob(III)alamin 5'-phosphate + GMP + H(+)</text>
        <dbReference type="Rhea" id="RHEA:23560"/>
        <dbReference type="ChEBI" id="CHEBI:15378"/>
        <dbReference type="ChEBI" id="CHEBI:57918"/>
        <dbReference type="ChEBI" id="CHEBI:58115"/>
        <dbReference type="ChEBI" id="CHEBI:60487"/>
        <dbReference type="ChEBI" id="CHEBI:60493"/>
        <dbReference type="EC" id="2.7.8.26"/>
    </reaction>
</comment>
<evidence type="ECO:0000313" key="21">
    <source>
        <dbReference type="Proteomes" id="UP000631653"/>
    </source>
</evidence>
<name>A0ABX0JUS5_9PROT</name>
<evidence type="ECO:0000256" key="7">
    <source>
        <dbReference type="ARBA" id="ARBA00022475"/>
    </source>
</evidence>
<protein>
    <recommendedName>
        <fullName evidence="6 19">Adenosylcobinamide-GDP ribazoletransferase</fullName>
        <ecNumber evidence="5 19">2.7.8.26</ecNumber>
    </recommendedName>
    <alternativeName>
        <fullName evidence="16 19">Cobalamin synthase</fullName>
    </alternativeName>
    <alternativeName>
        <fullName evidence="15 19">Cobalamin-5'-phosphate synthase</fullName>
    </alternativeName>
</protein>
<evidence type="ECO:0000256" key="10">
    <source>
        <dbReference type="ARBA" id="ARBA00022692"/>
    </source>
</evidence>
<comment type="subcellular location">
    <subcellularLocation>
        <location evidence="2 19">Cell membrane</location>
        <topology evidence="2 19">Multi-pass membrane protein</topology>
    </subcellularLocation>
</comment>
<evidence type="ECO:0000256" key="11">
    <source>
        <dbReference type="ARBA" id="ARBA00022842"/>
    </source>
</evidence>
<evidence type="ECO:0000256" key="8">
    <source>
        <dbReference type="ARBA" id="ARBA00022573"/>
    </source>
</evidence>
<keyword evidence="12 19" id="KW-1133">Transmembrane helix</keyword>
<feature type="transmembrane region" description="Helical" evidence="19">
    <location>
        <begin position="46"/>
        <end position="69"/>
    </location>
</feature>
<evidence type="ECO:0000256" key="9">
    <source>
        <dbReference type="ARBA" id="ARBA00022679"/>
    </source>
</evidence>
<comment type="cofactor">
    <cofactor evidence="1 19">
        <name>Mg(2+)</name>
        <dbReference type="ChEBI" id="CHEBI:18420"/>
    </cofactor>
</comment>
<keyword evidence="10 19" id="KW-0812">Transmembrane</keyword>
<dbReference type="GO" id="GO:0051073">
    <property type="term" value="F:adenosylcobinamide-GDP ribazoletransferase activity"/>
    <property type="evidence" value="ECO:0007669"/>
    <property type="project" value="UniProtKB-EC"/>
</dbReference>
<keyword evidence="13 19" id="KW-0472">Membrane</keyword>
<keyword evidence="21" id="KW-1185">Reference proteome</keyword>
<dbReference type="Pfam" id="PF02654">
    <property type="entry name" value="CobS"/>
    <property type="match status" value="1"/>
</dbReference>
<keyword evidence="8 19" id="KW-0169">Cobalamin biosynthesis</keyword>